<feature type="transmembrane region" description="Helical" evidence="6">
    <location>
        <begin position="101"/>
        <end position="127"/>
    </location>
</feature>
<name>A0A8S0VX97_9FIRM</name>
<evidence type="ECO:0000256" key="3">
    <source>
        <dbReference type="ARBA" id="ARBA00022692"/>
    </source>
</evidence>
<keyword evidence="8" id="KW-0762">Sugar transport</keyword>
<evidence type="ECO:0000256" key="5">
    <source>
        <dbReference type="ARBA" id="ARBA00023136"/>
    </source>
</evidence>
<dbReference type="EMBL" id="LR746496">
    <property type="protein sequence ID" value="CAA7601733.1"/>
    <property type="molecule type" value="Genomic_DNA"/>
</dbReference>
<dbReference type="EMBL" id="CDGJ01000110">
    <property type="protein sequence ID" value="CEJ09048.1"/>
    <property type="molecule type" value="Genomic_DNA"/>
</dbReference>
<dbReference type="Gene3D" id="1.20.1250.20">
    <property type="entry name" value="MFS general substrate transporter like domains"/>
    <property type="match status" value="2"/>
</dbReference>
<evidence type="ECO:0000256" key="2">
    <source>
        <dbReference type="ARBA" id="ARBA00022448"/>
    </source>
</evidence>
<organism evidence="8">
    <name type="scientific">Acididesulfobacillus acetoxydans</name>
    <dbReference type="NCBI Taxonomy" id="1561005"/>
    <lineage>
        <taxon>Bacteria</taxon>
        <taxon>Bacillati</taxon>
        <taxon>Bacillota</taxon>
        <taxon>Clostridia</taxon>
        <taxon>Eubacteriales</taxon>
        <taxon>Peptococcaceae</taxon>
        <taxon>Acididesulfobacillus</taxon>
    </lineage>
</organism>
<feature type="transmembrane region" description="Helical" evidence="6">
    <location>
        <begin position="319"/>
        <end position="345"/>
    </location>
</feature>
<keyword evidence="3 6" id="KW-0812">Transmembrane</keyword>
<evidence type="ECO:0000313" key="8">
    <source>
        <dbReference type="EMBL" id="CAA7601733.1"/>
    </source>
</evidence>
<dbReference type="InterPro" id="IPR005829">
    <property type="entry name" value="Sugar_transporter_CS"/>
</dbReference>
<evidence type="ECO:0000313" key="10">
    <source>
        <dbReference type="Proteomes" id="UP001071230"/>
    </source>
</evidence>
<dbReference type="PANTHER" id="PTHR23520:SF5">
    <property type="entry name" value="TRANSPORTER, PUTATIVE (AFU_ORTHOLOGUE AFUA_3G04000)-RELATED"/>
    <property type="match status" value="1"/>
</dbReference>
<evidence type="ECO:0000256" key="1">
    <source>
        <dbReference type="ARBA" id="ARBA00004651"/>
    </source>
</evidence>
<dbReference type="GO" id="GO:0022857">
    <property type="term" value="F:transmembrane transporter activity"/>
    <property type="evidence" value="ECO:0007669"/>
    <property type="project" value="InterPro"/>
</dbReference>
<dbReference type="PANTHER" id="PTHR23520">
    <property type="entry name" value="TRANSPORTER, PUTATIVE (AFU_ORTHOLOGUE AFUA_3G04000)-RELATED"/>
    <property type="match status" value="1"/>
</dbReference>
<dbReference type="InterPro" id="IPR011701">
    <property type="entry name" value="MFS"/>
</dbReference>
<feature type="transmembrane region" description="Helical" evidence="6">
    <location>
        <begin position="36"/>
        <end position="61"/>
    </location>
</feature>
<dbReference type="InterPro" id="IPR036259">
    <property type="entry name" value="MFS_trans_sf"/>
</dbReference>
<dbReference type="InterPro" id="IPR020846">
    <property type="entry name" value="MFS_dom"/>
</dbReference>
<evidence type="ECO:0000313" key="9">
    <source>
        <dbReference type="EMBL" id="CEJ09048.1"/>
    </source>
</evidence>
<dbReference type="AlphaFoldDB" id="A0A8S0VX97"/>
<feature type="domain" description="Major facilitator superfamily (MFS) profile" evidence="7">
    <location>
        <begin position="35"/>
        <end position="423"/>
    </location>
</feature>
<dbReference type="PROSITE" id="PS50850">
    <property type="entry name" value="MFS"/>
    <property type="match status" value="1"/>
</dbReference>
<comment type="subcellular location">
    <subcellularLocation>
        <location evidence="1">Cell membrane</location>
        <topology evidence="1">Multi-pass membrane protein</topology>
    </subcellularLocation>
</comment>
<reference evidence="9" key="1">
    <citation type="submission" date="2014-11" db="EMBL/GenBank/DDBJ databases">
        <authorList>
            <person name="Hornung B.V."/>
        </authorList>
    </citation>
    <scope>NUCLEOTIDE SEQUENCE</scope>
    <source>
        <strain evidence="9">INE</strain>
    </source>
</reference>
<keyword evidence="10" id="KW-1185">Reference proteome</keyword>
<keyword evidence="4 6" id="KW-1133">Transmembrane helix</keyword>
<dbReference type="Proteomes" id="UP001071230">
    <property type="component" value="Unassembled WGS sequence"/>
</dbReference>
<evidence type="ECO:0000259" key="7">
    <source>
        <dbReference type="PROSITE" id="PS50850"/>
    </source>
</evidence>
<reference evidence="8" key="2">
    <citation type="submission" date="2020-01" db="EMBL/GenBank/DDBJ databases">
        <authorList>
            <person name="Hornung B."/>
        </authorList>
    </citation>
    <scope>NUCLEOTIDE SEQUENCE</scope>
    <source>
        <strain evidence="8">PacBioINE</strain>
    </source>
</reference>
<dbReference type="SUPFAM" id="SSF103473">
    <property type="entry name" value="MFS general substrate transporter"/>
    <property type="match status" value="1"/>
</dbReference>
<sequence length="428" mass="45714">MDSIPPWVPVSSEDKSAKMNRLEGGVSLSHWLNKNLALLFAARVIRSITQAFLVIVVPIYLARLGFSAVQIGTLFMGTTIGGALLILAVGIGADRWGRKRAIIVLAVLQALGAAGFVLSANLAVLTLSSAAGTIGRGGGAGSGGAFGPFYPAEQPLLSEHAESKYRNEVFGFLSFLGVLGGAVGSLLAAVPQLWPGGPFGWRTGYLFLFALTVFSSLLLIAVVLPVSERKRTVKRQPFQLSWRLLAKFSVTNVFNGLGIGFLGPLLTYWFYARFGAGPAAVGVLFTIVNLLTALPYLISAYLGNRFGVVRTVAVTRAIAVTLTGVMAFSQTYFMAGTLFALRMVFNSLGNPLRQSMVMGMSDEGERSTMAAFSNLPMQVSSALTPPLGGFLMDEGMLGLPLLLAAGFQGINTVLYWRFFRGVRNKDLH</sequence>
<feature type="transmembrane region" description="Helical" evidence="6">
    <location>
        <begin position="68"/>
        <end position="89"/>
    </location>
</feature>
<dbReference type="Proteomes" id="UP000836597">
    <property type="component" value="Chromosome"/>
</dbReference>
<feature type="transmembrane region" description="Helical" evidence="6">
    <location>
        <begin position="277"/>
        <end position="298"/>
    </location>
</feature>
<keyword evidence="2" id="KW-0813">Transport</keyword>
<dbReference type="Pfam" id="PF07690">
    <property type="entry name" value="MFS_1"/>
    <property type="match status" value="2"/>
</dbReference>
<proteinExistence type="predicted"/>
<dbReference type="GO" id="GO:0005886">
    <property type="term" value="C:plasma membrane"/>
    <property type="evidence" value="ECO:0007669"/>
    <property type="project" value="UniProtKB-SubCell"/>
</dbReference>
<accession>A0A8S0VX97</accession>
<evidence type="ECO:0000256" key="6">
    <source>
        <dbReference type="SAM" id="Phobius"/>
    </source>
</evidence>
<dbReference type="PROSITE" id="PS00216">
    <property type="entry name" value="SUGAR_TRANSPORT_1"/>
    <property type="match status" value="1"/>
</dbReference>
<keyword evidence="5 6" id="KW-0472">Membrane</keyword>
<gene>
    <name evidence="8" type="ORF">DEACI_2401</name>
    <name evidence="9" type="ORF">DEACI_3531</name>
</gene>
<feature type="transmembrane region" description="Helical" evidence="6">
    <location>
        <begin position="206"/>
        <end position="227"/>
    </location>
</feature>
<feature type="transmembrane region" description="Helical" evidence="6">
    <location>
        <begin position="248"/>
        <end position="271"/>
    </location>
</feature>
<feature type="transmembrane region" description="Helical" evidence="6">
    <location>
        <begin position="397"/>
        <end position="418"/>
    </location>
</feature>
<feature type="transmembrane region" description="Helical" evidence="6">
    <location>
        <begin position="169"/>
        <end position="194"/>
    </location>
</feature>
<evidence type="ECO:0000256" key="4">
    <source>
        <dbReference type="ARBA" id="ARBA00022989"/>
    </source>
</evidence>
<dbReference type="KEGG" id="aacx:DEACI_2401"/>
<protein>
    <submittedName>
        <fullName evidence="9">Major facilitator super MFS 1</fullName>
    </submittedName>
    <submittedName>
        <fullName evidence="8">Sugar transporter</fullName>
    </submittedName>
</protein>